<dbReference type="SFLD" id="SFLDG01065">
    <property type="entry name" value="anaerobic_coproporphyrinogen-I"/>
    <property type="match status" value="1"/>
</dbReference>
<dbReference type="PANTHER" id="PTHR13932">
    <property type="entry name" value="COPROPORPHYRINIGEN III OXIDASE"/>
    <property type="match status" value="1"/>
</dbReference>
<dbReference type="SFLD" id="SFLDG01082">
    <property type="entry name" value="B12-binding_domain_containing"/>
    <property type="match status" value="1"/>
</dbReference>
<evidence type="ECO:0000256" key="2">
    <source>
        <dbReference type="ARBA" id="ARBA00022723"/>
    </source>
</evidence>
<dbReference type="Proteomes" id="UP000610760">
    <property type="component" value="Unassembled WGS sequence"/>
</dbReference>
<dbReference type="InterPro" id="IPR007197">
    <property type="entry name" value="rSAM"/>
</dbReference>
<evidence type="ECO:0000256" key="4">
    <source>
        <dbReference type="ARBA" id="ARBA00023014"/>
    </source>
</evidence>
<dbReference type="GO" id="GO:0046872">
    <property type="term" value="F:metal ion binding"/>
    <property type="evidence" value="ECO:0007669"/>
    <property type="project" value="UniProtKB-KW"/>
</dbReference>
<dbReference type="InterPro" id="IPR013785">
    <property type="entry name" value="Aldolase_TIM"/>
</dbReference>
<sequence length="482" mass="54472">MTIFYNGNTFKYEMENILKLFYPVRRFQHIYESREYPADEYVSIDAAPAGDSVSDLSVTVKKGDFFRTLKTSNHPEADAEMECARLLYRILHELTGVRPQWGVLTGIRPVKWVQRRLAAGKTLEEIRREFEQELYITPEKIDLSFRIAEAQREILADNAPKDFSLYVSIPYCPSRCSYCSFVSHAITGQKARALVPEYLDKLVKEIAFTAEIAREIGLRLRTIYIGGGTPTALSAEELRQVTDAIAACFPLDAGVEYTIEAGRADTITREKLQVIREAGATRISINPQTFEDAVLEAIGRKHTGQQVVDCYELARQMGFSSINMDLIAGLPSDSYEGFCRSVDKAVSLDPENVTVHTLSLKRSSALFQEMSGDEDYSAVQKMVEYAYQALTSAGYEPYYLYRQKNTRGNLENVGYAKPGHFGKYNVYIMDEIQTILAAGAGAVTKIVLPGDIERLYNYKYPYEYISGFDDILAKKQRLKILL</sequence>
<dbReference type="SFLD" id="SFLDF00310">
    <property type="entry name" value="oxygen-independent_coproporphy"/>
    <property type="match status" value="1"/>
</dbReference>
<dbReference type="InterPro" id="IPR006638">
    <property type="entry name" value="Elp3/MiaA/NifB-like_rSAM"/>
</dbReference>
<dbReference type="PANTHER" id="PTHR13932:SF1">
    <property type="entry name" value="OXYGEN-INDEPENDENT COPROPORPHYRINOGEN-III OXIDASE-LIKE PROTEIN HEMZ"/>
    <property type="match status" value="1"/>
</dbReference>
<dbReference type="SUPFAM" id="SSF102114">
    <property type="entry name" value="Radical SAM enzymes"/>
    <property type="match status" value="1"/>
</dbReference>
<evidence type="ECO:0000259" key="5">
    <source>
        <dbReference type="PROSITE" id="PS51918"/>
    </source>
</evidence>
<keyword evidence="2" id="KW-0479">Metal-binding</keyword>
<dbReference type="SMART" id="SM00729">
    <property type="entry name" value="Elp3"/>
    <property type="match status" value="1"/>
</dbReference>
<reference evidence="6" key="1">
    <citation type="submission" date="2020-08" db="EMBL/GenBank/DDBJ databases">
        <title>Genome public.</title>
        <authorList>
            <person name="Liu C."/>
            <person name="Sun Q."/>
        </authorList>
    </citation>
    <scope>NUCLEOTIDE SEQUENCE</scope>
    <source>
        <strain evidence="6">NSJ-33</strain>
    </source>
</reference>
<keyword evidence="1" id="KW-0949">S-adenosyl-L-methionine</keyword>
<dbReference type="SFLD" id="SFLDS00029">
    <property type="entry name" value="Radical_SAM"/>
    <property type="match status" value="1"/>
</dbReference>
<dbReference type="GO" id="GO:0006779">
    <property type="term" value="P:porphyrin-containing compound biosynthetic process"/>
    <property type="evidence" value="ECO:0007669"/>
    <property type="project" value="TreeGrafter"/>
</dbReference>
<keyword evidence="6" id="KW-0560">Oxidoreductase</keyword>
<comment type="caution">
    <text evidence="6">The sequence shown here is derived from an EMBL/GenBank/DDBJ whole genome shotgun (WGS) entry which is preliminary data.</text>
</comment>
<evidence type="ECO:0000256" key="3">
    <source>
        <dbReference type="ARBA" id="ARBA00023004"/>
    </source>
</evidence>
<accession>A0A926E1B2</accession>
<keyword evidence="7" id="KW-1185">Reference proteome</keyword>
<evidence type="ECO:0000256" key="1">
    <source>
        <dbReference type="ARBA" id="ARBA00022691"/>
    </source>
</evidence>
<dbReference type="EMBL" id="JACRSV010000001">
    <property type="protein sequence ID" value="MBC8559152.1"/>
    <property type="molecule type" value="Genomic_DNA"/>
</dbReference>
<feature type="domain" description="Radical SAM core" evidence="5">
    <location>
        <begin position="157"/>
        <end position="396"/>
    </location>
</feature>
<dbReference type="CDD" id="cd01335">
    <property type="entry name" value="Radical_SAM"/>
    <property type="match status" value="1"/>
</dbReference>
<dbReference type="PROSITE" id="PS51918">
    <property type="entry name" value="RADICAL_SAM"/>
    <property type="match status" value="1"/>
</dbReference>
<dbReference type="Pfam" id="PF04055">
    <property type="entry name" value="Radical_SAM"/>
    <property type="match status" value="1"/>
</dbReference>
<keyword evidence="4" id="KW-0411">Iron-sulfur</keyword>
<organism evidence="6 7">
    <name type="scientific">Fumia xinanensis</name>
    <dbReference type="NCBI Taxonomy" id="2763659"/>
    <lineage>
        <taxon>Bacteria</taxon>
        <taxon>Bacillati</taxon>
        <taxon>Bacillota</taxon>
        <taxon>Clostridia</taxon>
        <taxon>Eubacteriales</taxon>
        <taxon>Oscillospiraceae</taxon>
        <taxon>Fumia</taxon>
    </lineage>
</organism>
<protein>
    <submittedName>
        <fullName evidence="6">Coproporphyrinogen dehydrogenase HemZ</fullName>
        <ecNumber evidence="6">1.3.98.3</ecNumber>
    </submittedName>
</protein>
<proteinExistence type="predicted"/>
<name>A0A926E1B2_9FIRM</name>
<keyword evidence="3" id="KW-0408">Iron</keyword>
<dbReference type="GO" id="GO:0051989">
    <property type="term" value="F:coproporphyrinogen dehydrogenase activity"/>
    <property type="evidence" value="ECO:0007669"/>
    <property type="project" value="UniProtKB-EC"/>
</dbReference>
<dbReference type="EC" id="1.3.98.3" evidence="6"/>
<dbReference type="GO" id="GO:0005737">
    <property type="term" value="C:cytoplasm"/>
    <property type="evidence" value="ECO:0007669"/>
    <property type="project" value="TreeGrafter"/>
</dbReference>
<gene>
    <name evidence="6" type="primary">hemZ</name>
    <name evidence="6" type="ORF">H8710_03615</name>
</gene>
<dbReference type="RefSeq" id="WP_249294037.1">
    <property type="nucleotide sequence ID" value="NZ_JACRSV010000001.1"/>
</dbReference>
<dbReference type="GO" id="GO:0051539">
    <property type="term" value="F:4 iron, 4 sulfur cluster binding"/>
    <property type="evidence" value="ECO:0007669"/>
    <property type="project" value="TreeGrafter"/>
</dbReference>
<evidence type="ECO:0000313" key="7">
    <source>
        <dbReference type="Proteomes" id="UP000610760"/>
    </source>
</evidence>
<dbReference type="Gene3D" id="3.20.20.70">
    <property type="entry name" value="Aldolase class I"/>
    <property type="match status" value="1"/>
</dbReference>
<dbReference type="InterPro" id="IPR023995">
    <property type="entry name" value="HemZ"/>
</dbReference>
<evidence type="ECO:0000313" key="6">
    <source>
        <dbReference type="EMBL" id="MBC8559152.1"/>
    </source>
</evidence>
<dbReference type="InterPro" id="IPR034505">
    <property type="entry name" value="Coproporphyrinogen-III_oxidase"/>
</dbReference>
<dbReference type="InterPro" id="IPR058240">
    <property type="entry name" value="rSAM_sf"/>
</dbReference>
<dbReference type="AlphaFoldDB" id="A0A926E1B2"/>
<dbReference type="NCBIfam" id="TIGR03994">
    <property type="entry name" value="rSAM_HemZ"/>
    <property type="match status" value="1"/>
</dbReference>